<reference evidence="1 2" key="1">
    <citation type="journal article" date="2018" name="Sci. Rep.">
        <title>Genomic signatures of local adaptation to the degree of environmental predictability in rotifers.</title>
        <authorList>
            <person name="Franch-Gras L."/>
            <person name="Hahn C."/>
            <person name="Garcia-Roger E.M."/>
            <person name="Carmona M.J."/>
            <person name="Serra M."/>
            <person name="Gomez A."/>
        </authorList>
    </citation>
    <scope>NUCLEOTIDE SEQUENCE [LARGE SCALE GENOMIC DNA]</scope>
    <source>
        <strain evidence="1">HYR1</strain>
    </source>
</reference>
<evidence type="ECO:0000313" key="2">
    <source>
        <dbReference type="Proteomes" id="UP000276133"/>
    </source>
</evidence>
<protein>
    <submittedName>
        <fullName evidence="1">Uncharacterized protein</fullName>
    </submittedName>
</protein>
<organism evidence="1 2">
    <name type="scientific">Brachionus plicatilis</name>
    <name type="common">Marine rotifer</name>
    <name type="synonym">Brachionus muelleri</name>
    <dbReference type="NCBI Taxonomy" id="10195"/>
    <lineage>
        <taxon>Eukaryota</taxon>
        <taxon>Metazoa</taxon>
        <taxon>Spiralia</taxon>
        <taxon>Gnathifera</taxon>
        <taxon>Rotifera</taxon>
        <taxon>Eurotatoria</taxon>
        <taxon>Monogononta</taxon>
        <taxon>Pseudotrocha</taxon>
        <taxon>Ploima</taxon>
        <taxon>Brachionidae</taxon>
        <taxon>Brachionus</taxon>
    </lineage>
</organism>
<dbReference type="Proteomes" id="UP000276133">
    <property type="component" value="Unassembled WGS sequence"/>
</dbReference>
<comment type="caution">
    <text evidence="1">The sequence shown here is derived from an EMBL/GenBank/DDBJ whole genome shotgun (WGS) entry which is preliminary data.</text>
</comment>
<accession>A0A3M7PPD9</accession>
<keyword evidence="2" id="KW-1185">Reference proteome</keyword>
<gene>
    <name evidence="1" type="ORF">BpHYR1_054083</name>
</gene>
<name>A0A3M7PPD9_BRAPC</name>
<sequence>MLYFYRNISISISSSSSSICCIDISIYTNAQKRLALLERFVKKLNDISMSLCDLLTLIC</sequence>
<dbReference type="AlphaFoldDB" id="A0A3M7PPD9"/>
<dbReference type="EMBL" id="REGN01009711">
    <property type="protein sequence ID" value="RNA00538.1"/>
    <property type="molecule type" value="Genomic_DNA"/>
</dbReference>
<evidence type="ECO:0000313" key="1">
    <source>
        <dbReference type="EMBL" id="RNA00538.1"/>
    </source>
</evidence>
<proteinExistence type="predicted"/>